<keyword evidence="5" id="KW-1185">Reference proteome</keyword>
<dbReference type="Proteomes" id="UP000675121">
    <property type="component" value="Unassembled WGS sequence"/>
</dbReference>
<dbReference type="PANTHER" id="PTHR43569">
    <property type="entry name" value="AMIDOHYDROLASE"/>
    <property type="match status" value="1"/>
</dbReference>
<dbReference type="PANTHER" id="PTHR43569:SF1">
    <property type="entry name" value="BLL3371 PROTEIN"/>
    <property type="match status" value="1"/>
</dbReference>
<accession>A0A9N8R8C1</accession>
<dbReference type="Pfam" id="PF04909">
    <property type="entry name" value="Amidohydro_2"/>
    <property type="match status" value="1"/>
</dbReference>
<evidence type="ECO:0000259" key="3">
    <source>
        <dbReference type="Pfam" id="PF04909"/>
    </source>
</evidence>
<sequence>MSDDDLASYRGSMPRNTRELQKWHRSVERESALEPELRIVDPHHHLYGVATDTQHYRLTDLESDLNGGHRVVGTVYVEAYGTGWLETGPTHLRPVGEVEMIVEKVAGPVTTEHGICEVAAGIVAHADLTLGSAVTEVLEALLEAGQGRLRGVRHMTACDDGLVGRFIKEMPRKHLLNDASFQRGLAQFGKYGLSFDVWSYHHQLAEVIELVDRFPGTPIVLNHVGGLIGVGEYRSERGEVFAQWQDDLRRLAERPNVFVKVGGMGMPVFGFGFEHRGRPALSVELTQAWQPLIDACVDAFGTKRCMFESNFPVDNQTCGYTELWNAFKLATRSMSFDERSDMFYRTACTVYRLGMDL</sequence>
<evidence type="ECO:0000256" key="1">
    <source>
        <dbReference type="ARBA" id="ARBA00038310"/>
    </source>
</evidence>
<gene>
    <name evidence="4" type="ORF">R70211_07246</name>
</gene>
<dbReference type="EMBL" id="CAJNAS010000037">
    <property type="protein sequence ID" value="CAE6964709.1"/>
    <property type="molecule type" value="Genomic_DNA"/>
</dbReference>
<dbReference type="InterPro" id="IPR052350">
    <property type="entry name" value="Metallo-dep_Lactonases"/>
</dbReference>
<proteinExistence type="inferred from homology"/>
<dbReference type="AlphaFoldDB" id="A0A9N8R8C1"/>
<dbReference type="RefSeq" id="WP_201082964.1">
    <property type="nucleotide sequence ID" value="NZ_CAJNAS010000037.1"/>
</dbReference>
<dbReference type="GO" id="GO:0016787">
    <property type="term" value="F:hydrolase activity"/>
    <property type="evidence" value="ECO:0007669"/>
    <property type="project" value="InterPro"/>
</dbReference>
<dbReference type="SUPFAM" id="SSF51556">
    <property type="entry name" value="Metallo-dependent hydrolases"/>
    <property type="match status" value="1"/>
</dbReference>
<reference evidence="4" key="1">
    <citation type="submission" date="2021-02" db="EMBL/GenBank/DDBJ databases">
        <authorList>
            <person name="Vanwijnsberghe S."/>
        </authorList>
    </citation>
    <scope>NUCLEOTIDE SEQUENCE</scope>
    <source>
        <strain evidence="4">R-70211</strain>
    </source>
</reference>
<dbReference type="Gene3D" id="3.20.20.140">
    <property type="entry name" value="Metal-dependent hydrolases"/>
    <property type="match status" value="1"/>
</dbReference>
<evidence type="ECO:0000313" key="5">
    <source>
        <dbReference type="Proteomes" id="UP000675121"/>
    </source>
</evidence>
<evidence type="ECO:0000256" key="2">
    <source>
        <dbReference type="SAM" id="MobiDB-lite"/>
    </source>
</evidence>
<name>A0A9N8R8C1_9BURK</name>
<feature type="domain" description="Amidohydrolase-related" evidence="3">
    <location>
        <begin position="116"/>
        <end position="353"/>
    </location>
</feature>
<feature type="region of interest" description="Disordered" evidence="2">
    <location>
        <begin position="1"/>
        <end position="21"/>
    </location>
</feature>
<organism evidence="4 5">
    <name type="scientific">Paraburkholderia domus</name>
    <dbReference type="NCBI Taxonomy" id="2793075"/>
    <lineage>
        <taxon>Bacteria</taxon>
        <taxon>Pseudomonadati</taxon>
        <taxon>Pseudomonadota</taxon>
        <taxon>Betaproteobacteria</taxon>
        <taxon>Burkholderiales</taxon>
        <taxon>Burkholderiaceae</taxon>
        <taxon>Paraburkholderia</taxon>
    </lineage>
</organism>
<comment type="caution">
    <text evidence="4">The sequence shown here is derived from an EMBL/GenBank/DDBJ whole genome shotgun (WGS) entry which is preliminary data.</text>
</comment>
<comment type="similarity">
    <text evidence="1">Belongs to the metallo-dependent hydrolases superfamily.</text>
</comment>
<dbReference type="InterPro" id="IPR006680">
    <property type="entry name" value="Amidohydro-rel"/>
</dbReference>
<evidence type="ECO:0000313" key="4">
    <source>
        <dbReference type="EMBL" id="CAE6964709.1"/>
    </source>
</evidence>
<protein>
    <recommendedName>
        <fullName evidence="3">Amidohydrolase-related domain-containing protein</fullName>
    </recommendedName>
</protein>
<dbReference type="InterPro" id="IPR032466">
    <property type="entry name" value="Metal_Hydrolase"/>
</dbReference>